<organism evidence="1 4">
    <name type="scientific">Aliirhizobium cellulosilyticum</name>
    <dbReference type="NCBI Taxonomy" id="393664"/>
    <lineage>
        <taxon>Bacteria</taxon>
        <taxon>Pseudomonadati</taxon>
        <taxon>Pseudomonadota</taxon>
        <taxon>Alphaproteobacteria</taxon>
        <taxon>Hyphomicrobiales</taxon>
        <taxon>Rhizobiaceae</taxon>
        <taxon>Aliirhizobium</taxon>
    </lineage>
</organism>
<dbReference type="EMBL" id="JACIGY010000009">
    <property type="protein sequence ID" value="MBB4414216.1"/>
    <property type="molecule type" value="Genomic_DNA"/>
</dbReference>
<dbReference type="RefSeq" id="WP_183829116.1">
    <property type="nucleotide sequence ID" value="NZ_JACIGW010000008.1"/>
</dbReference>
<protein>
    <submittedName>
        <fullName evidence="1">Uncharacterized protein</fullName>
    </submittedName>
</protein>
<evidence type="ECO:0000313" key="3">
    <source>
        <dbReference type="EMBL" id="MBB4448832.1"/>
    </source>
</evidence>
<dbReference type="AlphaFoldDB" id="A0A7W6SDT1"/>
<accession>A0A7W6SDT1</accession>
<comment type="caution">
    <text evidence="1">The sequence shown here is derived from an EMBL/GenBank/DDBJ whole genome shotgun (WGS) entry which is preliminary data.</text>
</comment>
<dbReference type="Proteomes" id="UP000520770">
    <property type="component" value="Unassembled WGS sequence"/>
</dbReference>
<dbReference type="Proteomes" id="UP000576087">
    <property type="component" value="Unassembled WGS sequence"/>
</dbReference>
<dbReference type="EMBL" id="JACIHM010000009">
    <property type="protein sequence ID" value="MBB4448832.1"/>
    <property type="molecule type" value="Genomic_DNA"/>
</dbReference>
<dbReference type="EMBL" id="JACIGW010000008">
    <property type="protein sequence ID" value="MBB4351208.1"/>
    <property type="molecule type" value="Genomic_DNA"/>
</dbReference>
<evidence type="ECO:0000313" key="2">
    <source>
        <dbReference type="EMBL" id="MBB4414216.1"/>
    </source>
</evidence>
<evidence type="ECO:0000313" key="5">
    <source>
        <dbReference type="Proteomes" id="UP000524535"/>
    </source>
</evidence>
<name>A0A7W6SDT1_9HYPH</name>
<gene>
    <name evidence="2" type="ORF">GGE31_004758</name>
    <name evidence="1" type="ORF">GGE33_004986</name>
    <name evidence="3" type="ORF">GGE35_004682</name>
</gene>
<evidence type="ECO:0000313" key="4">
    <source>
        <dbReference type="Proteomes" id="UP000520770"/>
    </source>
</evidence>
<proteinExistence type="predicted"/>
<dbReference type="Proteomes" id="UP000524535">
    <property type="component" value="Unassembled WGS sequence"/>
</dbReference>
<keyword evidence="5" id="KW-1185">Reference proteome</keyword>
<sequence length="46" mass="4987">MTSLLIIGIATAVAVDSLSAVIQLALEARVAFLDPYRCYTGAYRLR</sequence>
<evidence type="ECO:0000313" key="1">
    <source>
        <dbReference type="EMBL" id="MBB4351208.1"/>
    </source>
</evidence>
<evidence type="ECO:0000313" key="6">
    <source>
        <dbReference type="Proteomes" id="UP000576087"/>
    </source>
</evidence>
<reference evidence="4 5" key="1">
    <citation type="submission" date="2020-08" db="EMBL/GenBank/DDBJ databases">
        <title>Genomic Encyclopedia of Type Strains, Phase IV (KMG-V): Genome sequencing to study the core and pangenomes of soil and plant-associated prokaryotes.</title>
        <authorList>
            <person name="Whitman W."/>
        </authorList>
    </citation>
    <scope>NUCLEOTIDE SEQUENCE [LARGE SCALE GENOMIC DNA]</scope>
    <source>
        <strain evidence="2 5">SEMIA 444</strain>
        <strain evidence="1 4">SEMIA 448</strain>
        <strain evidence="3 6">SEMIA 452</strain>
    </source>
</reference>